<dbReference type="InterPro" id="IPR013525">
    <property type="entry name" value="ABC2_TM"/>
</dbReference>
<comment type="similarity">
    <text evidence="2">Belongs to the ABC-2 integral membrane protein family.</text>
</comment>
<evidence type="ECO:0000256" key="7">
    <source>
        <dbReference type="ARBA" id="ARBA00023136"/>
    </source>
</evidence>
<feature type="transmembrane region" description="Helical" evidence="8">
    <location>
        <begin position="624"/>
        <end position="647"/>
    </location>
</feature>
<evidence type="ECO:0000313" key="11">
    <source>
        <dbReference type="Proteomes" id="UP000003094"/>
    </source>
</evidence>
<feature type="transmembrane region" description="Helical" evidence="8">
    <location>
        <begin position="245"/>
        <end position="272"/>
    </location>
</feature>
<feature type="domain" description="ABC transmembrane type-2" evidence="9">
    <location>
        <begin position="537"/>
        <end position="771"/>
    </location>
</feature>
<name>A0A2R9SLB3_9BACL</name>
<evidence type="ECO:0000256" key="2">
    <source>
        <dbReference type="ARBA" id="ARBA00007783"/>
    </source>
</evidence>
<evidence type="ECO:0000259" key="9">
    <source>
        <dbReference type="PROSITE" id="PS51012"/>
    </source>
</evidence>
<feature type="transmembrane region" description="Helical" evidence="8">
    <location>
        <begin position="659"/>
        <end position="684"/>
    </location>
</feature>
<evidence type="ECO:0000256" key="3">
    <source>
        <dbReference type="ARBA" id="ARBA00022448"/>
    </source>
</evidence>
<keyword evidence="6 8" id="KW-1133">Transmembrane helix</keyword>
<dbReference type="EMBL" id="ADHJ01000055">
    <property type="protein sequence ID" value="EFU38150.1"/>
    <property type="molecule type" value="Genomic_DNA"/>
</dbReference>
<evidence type="ECO:0000256" key="4">
    <source>
        <dbReference type="ARBA" id="ARBA00022475"/>
    </source>
</evidence>
<accession>A0A2R9SLB3</accession>
<feature type="transmembrane region" description="Helical" evidence="8">
    <location>
        <begin position="413"/>
        <end position="432"/>
    </location>
</feature>
<feature type="transmembrane region" description="Helical" evidence="8">
    <location>
        <begin position="201"/>
        <end position="224"/>
    </location>
</feature>
<dbReference type="Proteomes" id="UP000003094">
    <property type="component" value="Unassembled WGS sequence"/>
</dbReference>
<evidence type="ECO:0000313" key="10">
    <source>
        <dbReference type="EMBL" id="EFU38150.1"/>
    </source>
</evidence>
<evidence type="ECO:0000256" key="1">
    <source>
        <dbReference type="ARBA" id="ARBA00004651"/>
    </source>
</evidence>
<dbReference type="PROSITE" id="PS51012">
    <property type="entry name" value="ABC_TM2"/>
    <property type="match status" value="1"/>
</dbReference>
<comment type="caution">
    <text evidence="10">The sequence shown here is derived from an EMBL/GenBank/DDBJ whole genome shotgun (WGS) entry which is preliminary data.</text>
</comment>
<dbReference type="PANTHER" id="PTHR30294:SF45">
    <property type="entry name" value="LINEARMYCIN RESISTANCE PERMEASE PROTEIN LNRN"/>
    <property type="match status" value="1"/>
</dbReference>
<dbReference type="Pfam" id="PF12698">
    <property type="entry name" value="ABC2_membrane_3"/>
    <property type="match status" value="2"/>
</dbReference>
<dbReference type="InterPro" id="IPR047817">
    <property type="entry name" value="ABC2_TM_bact-type"/>
</dbReference>
<feature type="transmembrane region" description="Helical" evidence="8">
    <location>
        <begin position="691"/>
        <end position="712"/>
    </location>
</feature>
<dbReference type="GO" id="GO:0140359">
    <property type="term" value="F:ABC-type transporter activity"/>
    <property type="evidence" value="ECO:0007669"/>
    <property type="project" value="InterPro"/>
</dbReference>
<feature type="transmembrane region" description="Helical" evidence="8">
    <location>
        <begin position="278"/>
        <end position="300"/>
    </location>
</feature>
<feature type="transmembrane region" description="Helical" evidence="8">
    <location>
        <begin position="746"/>
        <end position="768"/>
    </location>
</feature>
<evidence type="ECO:0000256" key="5">
    <source>
        <dbReference type="ARBA" id="ARBA00022692"/>
    </source>
</evidence>
<dbReference type="RefSeq" id="WP_006213016.1">
    <property type="nucleotide sequence ID" value="NZ_ADHJ01000055.1"/>
</dbReference>
<dbReference type="Gene3D" id="3.40.1710.10">
    <property type="entry name" value="abc type-2 transporter like domain"/>
    <property type="match status" value="1"/>
</dbReference>
<dbReference type="AlphaFoldDB" id="A0A2R9SLB3"/>
<reference evidence="10 11" key="1">
    <citation type="journal article" date="2010" name="BMC Genomics">
        <title>Genome sequence of the pattern forming Paenibacillus vortex bacterium reveals potential for thriving in complex environments.</title>
        <authorList>
            <person name="Sirota-Madi A."/>
            <person name="Olender T."/>
            <person name="Helman Y."/>
            <person name="Ingham C."/>
            <person name="Brainis I."/>
            <person name="Roth D."/>
            <person name="Hagi E."/>
            <person name="Brodsky L."/>
            <person name="Leshkowitz D."/>
            <person name="Galatenko V."/>
            <person name="Nikolaev V."/>
            <person name="Mugasimangalam R.C."/>
            <person name="Bransburg-Zabary S."/>
            <person name="Gutnick D.L."/>
            <person name="Lancet D."/>
            <person name="Ben-Jacob E."/>
        </authorList>
    </citation>
    <scope>NUCLEOTIDE SEQUENCE [LARGE SCALE GENOMIC DNA]</scope>
    <source>
        <strain evidence="10 11">V453</strain>
    </source>
</reference>
<keyword evidence="7 8" id="KW-0472">Membrane</keyword>
<feature type="transmembrane region" description="Helical" evidence="8">
    <location>
        <begin position="361"/>
        <end position="381"/>
    </location>
</feature>
<sequence length="779" mass="84465">MNMMIIAWFELRRMVTSRSVLINQFLLPLILIFILGNALSGWFGNDQEFKQQPVRVGVVLSPTDGGQLPKSIQALMNTPALQDILVQEIVASREEAEGKLRRGEVDYAVVTPASFDERMGQGDEVKLELLPGRDRNLNLVADTIFKTFIADANHKQAEAVVLGRDKVLAAQAAAPVEATPGPNITIGQLSEKESTYSAAQYYAAAMLIMFLLYSGLMASSSLLGERESKTLYRLQSAPVTPGTIFAGKIIGCTLITLAQAAAIVLGSMWLYGVKWGPHPFLLTMVCVLIALSSMTIATFITLISSTAAGARGLMQAIIIAMTFVSGGFMPLPMEFFQKIGAFTVNHWAMQSMLRMMLDSEVHLIITCVGMLAAITAALSTLQPCLCIGRWDTMHSLTIAWHMVRRTLGRKRGWIVYLLVPCVVVTLTVFLMGQTTAASILVSYVNEDEGPAGQYLISELERSGQYVLKQSVTESTLKEELIENKSTVGVYIPEGFSDALLEGQWSTVKVYEISTSEASVMIRMTADSAATRLSGTAALIRETSGPSVNPMMALEEVIGQSVQNRVDTQVTDLNLYARPGLSNVTGFTLMFMMTLISSVVSMIMDDRRQRTLSRMYTAPVRAYQIALGNFLGSLVVGSLQVVIVLVLSRYVLRYDYGIPLLLHFLILMAFMLVSLGVASTVAGLIRNGQNAAMINSMIVTPTCMLGGCFWPLAIMPDFMQKIANFIPQKWAIEAVETAATGGTLSDIGLPLAVLGLMAVILLAVGSVVLRPSESGAGHGA</sequence>
<keyword evidence="3" id="KW-0813">Transport</keyword>
<gene>
    <name evidence="10" type="ORF">PVOR_31609</name>
</gene>
<keyword evidence="5 8" id="KW-0812">Transmembrane</keyword>
<keyword evidence="4" id="KW-1003">Cell membrane</keyword>
<dbReference type="GO" id="GO:0005886">
    <property type="term" value="C:plasma membrane"/>
    <property type="evidence" value="ECO:0007669"/>
    <property type="project" value="UniProtKB-SubCell"/>
</dbReference>
<proteinExistence type="inferred from homology"/>
<keyword evidence="11" id="KW-1185">Reference proteome</keyword>
<dbReference type="KEGG" id="pvo:PVOR_31609"/>
<evidence type="ECO:0000256" key="6">
    <source>
        <dbReference type="ARBA" id="ARBA00022989"/>
    </source>
</evidence>
<protein>
    <submittedName>
        <fullName evidence="10">ABC-2 type transporter</fullName>
    </submittedName>
</protein>
<feature type="transmembrane region" description="Helical" evidence="8">
    <location>
        <begin position="583"/>
        <end position="603"/>
    </location>
</feature>
<feature type="transmembrane region" description="Helical" evidence="8">
    <location>
        <begin position="312"/>
        <end position="331"/>
    </location>
</feature>
<evidence type="ECO:0000256" key="8">
    <source>
        <dbReference type="SAM" id="Phobius"/>
    </source>
</evidence>
<comment type="subcellular location">
    <subcellularLocation>
        <location evidence="1">Cell membrane</location>
        <topology evidence="1">Multi-pass membrane protein</topology>
    </subcellularLocation>
</comment>
<dbReference type="InterPro" id="IPR051449">
    <property type="entry name" value="ABC-2_transporter_component"/>
</dbReference>
<dbReference type="PANTHER" id="PTHR30294">
    <property type="entry name" value="MEMBRANE COMPONENT OF ABC TRANSPORTER YHHJ-RELATED"/>
    <property type="match status" value="1"/>
</dbReference>
<organism evidence="10 11">
    <name type="scientific">Paenibacillus vortex V453</name>
    <dbReference type="NCBI Taxonomy" id="715225"/>
    <lineage>
        <taxon>Bacteria</taxon>
        <taxon>Bacillati</taxon>
        <taxon>Bacillota</taxon>
        <taxon>Bacilli</taxon>
        <taxon>Bacillales</taxon>
        <taxon>Paenibacillaceae</taxon>
        <taxon>Paenibacillus</taxon>
    </lineage>
</organism>